<feature type="domain" description="Glycosyl transferase CAP10" evidence="3">
    <location>
        <begin position="235"/>
        <end position="561"/>
    </location>
</feature>
<keyword evidence="2" id="KW-0808">Transferase</keyword>
<sequence>MDEAQRIYHRKLDGQSKTLLQAVTEYKKRYNRDPPRGFDDWWAFAKRQNFTMMDEFDSLVADLEPFWSLSPVELRRRTSQMGRMPSVDLVRVAKGRVYVTKVKRPGGVDRPASERATHFIMMLKPFESLLPNMDFPISTKSEGRVIVPWEHLTQPNITLQDSSGGILSILGKSFSEDWRGDGSVWDAFRRSCPPDSPARRLFGSVRPQAHAIQQPQNFLHTTESSSTLSPTSLNLVGLDHSPDFCNEPWGRYFQGHFFSDWRTMPALYPIFSPAKAPGFNDIVIPSHYYYGSTKRYTYGIDPVNMITKEIDNFEVDWEAKKNLIFWRGATTGGGSSPPGFLHQYQRHRLVRMASQPTPHNTTVVFPESSASSTSAFIATTVSTKTLNKEIFDIAFTMAIGCTQYKQGGCDEMRLDHRFANAAFLTDHWKYKYLIDVDGMGYSAHFLAFMASESAVMKSTVYREFFSDWIQPWYVILHRALVIIPFLLFSRLHYIPVSQSYAELYNIHAYFSGPSPSTIDATRSVLRNFTAPMPPPDPTSSTTLPHEGDRRLRQIARAGRQWKKTMTRREDMEVYVYRLCIEWARLWADDREAAIFKI</sequence>
<evidence type="ECO:0000313" key="5">
    <source>
        <dbReference type="Proteomes" id="UP000886523"/>
    </source>
</evidence>
<dbReference type="GO" id="GO:0016740">
    <property type="term" value="F:transferase activity"/>
    <property type="evidence" value="ECO:0007669"/>
    <property type="project" value="UniProtKB-KW"/>
</dbReference>
<organism evidence="4 5">
    <name type="scientific">Hydnum rufescens UP504</name>
    <dbReference type="NCBI Taxonomy" id="1448309"/>
    <lineage>
        <taxon>Eukaryota</taxon>
        <taxon>Fungi</taxon>
        <taxon>Dikarya</taxon>
        <taxon>Basidiomycota</taxon>
        <taxon>Agaricomycotina</taxon>
        <taxon>Agaricomycetes</taxon>
        <taxon>Cantharellales</taxon>
        <taxon>Hydnaceae</taxon>
        <taxon>Hydnum</taxon>
    </lineage>
</organism>
<reference evidence="4" key="1">
    <citation type="journal article" date="2020" name="Nat. Commun.">
        <title>Large-scale genome sequencing of mycorrhizal fungi provides insights into the early evolution of symbiotic traits.</title>
        <authorList>
            <person name="Miyauchi S."/>
            <person name="Kiss E."/>
            <person name="Kuo A."/>
            <person name="Drula E."/>
            <person name="Kohler A."/>
            <person name="Sanchez-Garcia M."/>
            <person name="Morin E."/>
            <person name="Andreopoulos B."/>
            <person name="Barry K.W."/>
            <person name="Bonito G."/>
            <person name="Buee M."/>
            <person name="Carver A."/>
            <person name="Chen C."/>
            <person name="Cichocki N."/>
            <person name="Clum A."/>
            <person name="Culley D."/>
            <person name="Crous P.W."/>
            <person name="Fauchery L."/>
            <person name="Girlanda M."/>
            <person name="Hayes R.D."/>
            <person name="Keri Z."/>
            <person name="LaButti K."/>
            <person name="Lipzen A."/>
            <person name="Lombard V."/>
            <person name="Magnuson J."/>
            <person name="Maillard F."/>
            <person name="Murat C."/>
            <person name="Nolan M."/>
            <person name="Ohm R.A."/>
            <person name="Pangilinan J."/>
            <person name="Pereira M.F."/>
            <person name="Perotto S."/>
            <person name="Peter M."/>
            <person name="Pfister S."/>
            <person name="Riley R."/>
            <person name="Sitrit Y."/>
            <person name="Stielow J.B."/>
            <person name="Szollosi G."/>
            <person name="Zifcakova L."/>
            <person name="Stursova M."/>
            <person name="Spatafora J.W."/>
            <person name="Tedersoo L."/>
            <person name="Vaario L.M."/>
            <person name="Yamada A."/>
            <person name="Yan M."/>
            <person name="Wang P."/>
            <person name="Xu J."/>
            <person name="Bruns T."/>
            <person name="Baldrian P."/>
            <person name="Vilgalys R."/>
            <person name="Dunand C."/>
            <person name="Henrissat B."/>
            <person name="Grigoriev I.V."/>
            <person name="Hibbett D."/>
            <person name="Nagy L.G."/>
            <person name="Martin F.M."/>
        </authorList>
    </citation>
    <scope>NUCLEOTIDE SEQUENCE</scope>
    <source>
        <strain evidence="4">UP504</strain>
    </source>
</reference>
<dbReference type="PANTHER" id="PTHR12203">
    <property type="entry name" value="KDEL LYS-ASP-GLU-LEU CONTAINING - RELATED"/>
    <property type="match status" value="1"/>
</dbReference>
<name>A0A9P6B2V0_9AGAM</name>
<dbReference type="PANTHER" id="PTHR12203:SF35">
    <property type="entry name" value="PROTEIN O-GLUCOSYLTRANSFERASE 1"/>
    <property type="match status" value="1"/>
</dbReference>
<evidence type="ECO:0000256" key="1">
    <source>
        <dbReference type="ARBA" id="ARBA00010118"/>
    </source>
</evidence>
<evidence type="ECO:0000259" key="3">
    <source>
        <dbReference type="SMART" id="SM00672"/>
    </source>
</evidence>
<keyword evidence="5" id="KW-1185">Reference proteome</keyword>
<protein>
    <submittedName>
        <fullName evidence="4">Glycosyltransferase family 90 protein</fullName>
    </submittedName>
</protein>
<dbReference type="SMART" id="SM00672">
    <property type="entry name" value="CAP10"/>
    <property type="match status" value="1"/>
</dbReference>
<dbReference type="Pfam" id="PF05686">
    <property type="entry name" value="Glyco_transf_90"/>
    <property type="match status" value="1"/>
</dbReference>
<gene>
    <name evidence="4" type="ORF">BS47DRAFT_653207</name>
</gene>
<dbReference type="AlphaFoldDB" id="A0A9P6B2V0"/>
<dbReference type="Proteomes" id="UP000886523">
    <property type="component" value="Unassembled WGS sequence"/>
</dbReference>
<dbReference type="InterPro" id="IPR051091">
    <property type="entry name" value="O-Glucosyltr/Glycosyltrsf_90"/>
</dbReference>
<dbReference type="OrthoDB" id="202415at2759"/>
<comment type="similarity">
    <text evidence="1">Belongs to the glycosyltransferase 90 family.</text>
</comment>
<evidence type="ECO:0000256" key="2">
    <source>
        <dbReference type="ARBA" id="ARBA00022679"/>
    </source>
</evidence>
<dbReference type="EMBL" id="MU128938">
    <property type="protein sequence ID" value="KAF9516545.1"/>
    <property type="molecule type" value="Genomic_DNA"/>
</dbReference>
<comment type="caution">
    <text evidence="4">The sequence shown here is derived from an EMBL/GenBank/DDBJ whole genome shotgun (WGS) entry which is preliminary data.</text>
</comment>
<evidence type="ECO:0000313" key="4">
    <source>
        <dbReference type="EMBL" id="KAF9516545.1"/>
    </source>
</evidence>
<accession>A0A9P6B2V0</accession>
<proteinExistence type="inferred from homology"/>
<dbReference type="InterPro" id="IPR006598">
    <property type="entry name" value="CAP10"/>
</dbReference>